<reference evidence="3 4" key="1">
    <citation type="journal article" date="2014" name="Int. J. Syst. Evol. Microbiol.">
        <title>Complete genome sequence of Corynebacterium casei LMG S-19264T (=DSM 44701T), isolated from a smear-ripened cheese.</title>
        <authorList>
            <consortium name="US DOE Joint Genome Institute (JGI-PGF)"/>
            <person name="Walter F."/>
            <person name="Albersmeier A."/>
            <person name="Kalinowski J."/>
            <person name="Ruckert C."/>
        </authorList>
    </citation>
    <scope>NUCLEOTIDE SEQUENCE [LARGE SCALE GENOMIC DNA]</scope>
    <source>
        <strain evidence="3 4">CGMCC 1.15896</strain>
    </source>
</reference>
<keyword evidence="4" id="KW-1185">Reference proteome</keyword>
<dbReference type="Proteomes" id="UP000596977">
    <property type="component" value="Unassembled WGS sequence"/>
</dbReference>
<proteinExistence type="predicted"/>
<keyword evidence="2" id="KW-0812">Transmembrane</keyword>
<evidence type="ECO:0000256" key="1">
    <source>
        <dbReference type="SAM" id="MobiDB-lite"/>
    </source>
</evidence>
<sequence length="74" mass="8688">MGLRTLIYLALALVIVWGFRTIYRDWRKKFADDDKKAEAKRKAQLEHNRREAKKPGVVELKRGDDGVYRPGDEE</sequence>
<evidence type="ECO:0000256" key="2">
    <source>
        <dbReference type="SAM" id="Phobius"/>
    </source>
</evidence>
<gene>
    <name evidence="3" type="ORF">GCM10011499_27520</name>
</gene>
<protein>
    <submittedName>
        <fullName evidence="3">Uncharacterized protein</fullName>
    </submittedName>
</protein>
<keyword evidence="2" id="KW-0472">Membrane</keyword>
<evidence type="ECO:0000313" key="3">
    <source>
        <dbReference type="EMBL" id="GGA55871.1"/>
    </source>
</evidence>
<dbReference type="OrthoDB" id="7951197at2"/>
<feature type="region of interest" description="Disordered" evidence="1">
    <location>
        <begin position="41"/>
        <end position="74"/>
    </location>
</feature>
<accession>A0A916RFK2</accession>
<dbReference type="RefSeq" id="WP_127072401.1">
    <property type="nucleotide sequence ID" value="NZ_BMKB01000004.1"/>
</dbReference>
<dbReference type="AlphaFoldDB" id="A0A916RFK2"/>
<dbReference type="EMBL" id="BMKB01000004">
    <property type="protein sequence ID" value="GGA55871.1"/>
    <property type="molecule type" value="Genomic_DNA"/>
</dbReference>
<feature type="transmembrane region" description="Helical" evidence="2">
    <location>
        <begin position="6"/>
        <end position="23"/>
    </location>
</feature>
<keyword evidence="2" id="KW-1133">Transmembrane helix</keyword>
<comment type="caution">
    <text evidence="3">The sequence shown here is derived from an EMBL/GenBank/DDBJ whole genome shotgun (WGS) entry which is preliminary data.</text>
</comment>
<name>A0A916RFK2_9HYPH</name>
<evidence type="ECO:0000313" key="4">
    <source>
        <dbReference type="Proteomes" id="UP000596977"/>
    </source>
</evidence>
<organism evidence="3 4">
    <name type="scientific">Pelagibacterium lentulum</name>
    <dbReference type="NCBI Taxonomy" id="2029865"/>
    <lineage>
        <taxon>Bacteria</taxon>
        <taxon>Pseudomonadati</taxon>
        <taxon>Pseudomonadota</taxon>
        <taxon>Alphaproteobacteria</taxon>
        <taxon>Hyphomicrobiales</taxon>
        <taxon>Devosiaceae</taxon>
        <taxon>Pelagibacterium</taxon>
    </lineage>
</organism>